<keyword evidence="1" id="KW-0472">Membrane</keyword>
<organism evidence="3">
    <name type="scientific">freshwater metagenome</name>
    <dbReference type="NCBI Taxonomy" id="449393"/>
    <lineage>
        <taxon>unclassified sequences</taxon>
        <taxon>metagenomes</taxon>
        <taxon>ecological metagenomes</taxon>
    </lineage>
</organism>
<keyword evidence="1" id="KW-0812">Transmembrane</keyword>
<dbReference type="AlphaFoldDB" id="A0A6J7IQN0"/>
<keyword evidence="1" id="KW-1133">Transmembrane helix</keyword>
<name>A0A6J7IQN0_9ZZZZ</name>
<dbReference type="InterPro" id="IPR025698">
    <property type="entry name" value="2TM_dom"/>
</dbReference>
<accession>A0A6J7IQN0</accession>
<gene>
    <name evidence="3" type="ORF">UFOPK3720_00814</name>
</gene>
<evidence type="ECO:0000313" key="3">
    <source>
        <dbReference type="EMBL" id="CAB4933080.1"/>
    </source>
</evidence>
<feature type="transmembrane region" description="Helical" evidence="1">
    <location>
        <begin position="49"/>
        <end position="69"/>
    </location>
</feature>
<proteinExistence type="predicted"/>
<evidence type="ECO:0000259" key="2">
    <source>
        <dbReference type="Pfam" id="PF13239"/>
    </source>
</evidence>
<feature type="transmembrane region" description="Helical" evidence="1">
    <location>
        <begin position="25"/>
        <end position="43"/>
    </location>
</feature>
<reference evidence="3" key="1">
    <citation type="submission" date="2020-05" db="EMBL/GenBank/DDBJ databases">
        <authorList>
            <person name="Chiriac C."/>
            <person name="Salcher M."/>
            <person name="Ghai R."/>
            <person name="Kavagutti S V."/>
        </authorList>
    </citation>
    <scope>NUCLEOTIDE SEQUENCE</scope>
</reference>
<protein>
    <submittedName>
        <fullName evidence="3">Unannotated protein</fullName>
    </submittedName>
</protein>
<dbReference type="EMBL" id="CAFBNB010000137">
    <property type="protein sequence ID" value="CAB4933080.1"/>
    <property type="molecule type" value="Genomic_DNA"/>
</dbReference>
<feature type="domain" description="2TM" evidence="2">
    <location>
        <begin position="11"/>
        <end position="76"/>
    </location>
</feature>
<evidence type="ECO:0000256" key="1">
    <source>
        <dbReference type="SAM" id="Phobius"/>
    </source>
</evidence>
<dbReference type="Pfam" id="PF13239">
    <property type="entry name" value="2TM"/>
    <property type="match status" value="1"/>
</dbReference>
<sequence length="94" mass="10488">MSDGDEALRKAAEKRLKAQSDLKRTAGIFIIIWVILSGIWYLSGGGYFWPAWAIFGMSIALAFMAYAGYGPRERVLSQGEIDAEMRRFRGEPPG</sequence>